<keyword evidence="4" id="KW-0735">Signal-anchor</keyword>
<evidence type="ECO:0000256" key="6">
    <source>
        <dbReference type="ARBA" id="ARBA00023136"/>
    </source>
</evidence>
<keyword evidence="12" id="KW-1185">Reference proteome</keyword>
<evidence type="ECO:0000313" key="12">
    <source>
        <dbReference type="Proteomes" id="UP000076842"/>
    </source>
</evidence>
<feature type="compositionally biased region" description="Polar residues" evidence="9">
    <location>
        <begin position="67"/>
        <end position="81"/>
    </location>
</feature>
<dbReference type="InterPro" id="IPR005629">
    <property type="entry name" value="Skn1/Kre6/Sbg1"/>
</dbReference>
<protein>
    <submittedName>
        <fullName evidence="11">Glycoside hydrolase family 16 protein</fullName>
    </submittedName>
</protein>
<dbReference type="OrthoDB" id="412647at2759"/>
<feature type="compositionally biased region" description="Basic and acidic residues" evidence="9">
    <location>
        <begin position="189"/>
        <end position="210"/>
    </location>
</feature>
<dbReference type="InterPro" id="IPR000757">
    <property type="entry name" value="Beta-glucanase-like"/>
</dbReference>
<feature type="compositionally biased region" description="Polar residues" evidence="9">
    <location>
        <begin position="95"/>
        <end position="145"/>
    </location>
</feature>
<keyword evidence="7" id="KW-0325">Glycoprotein</keyword>
<keyword evidence="3" id="KW-0812">Transmembrane</keyword>
<feature type="region of interest" description="Disordered" evidence="9">
    <location>
        <begin position="1"/>
        <end position="171"/>
    </location>
</feature>
<dbReference type="PANTHER" id="PTHR31361:SF1">
    <property type="entry name" value="BETA-GLUCAN SYNTHESIS-ASSOCIATED PROTEIN KRE6-RELATED"/>
    <property type="match status" value="1"/>
</dbReference>
<dbReference type="Gene3D" id="2.60.120.200">
    <property type="match status" value="2"/>
</dbReference>
<keyword evidence="6" id="KW-0472">Membrane</keyword>
<reference evidence="11 12" key="1">
    <citation type="journal article" date="2016" name="Mol. Biol. Evol.">
        <title>Comparative Genomics of Early-Diverging Mushroom-Forming Fungi Provides Insights into the Origins of Lignocellulose Decay Capabilities.</title>
        <authorList>
            <person name="Nagy L.G."/>
            <person name="Riley R."/>
            <person name="Tritt A."/>
            <person name="Adam C."/>
            <person name="Daum C."/>
            <person name="Floudas D."/>
            <person name="Sun H."/>
            <person name="Yadav J.S."/>
            <person name="Pangilinan J."/>
            <person name="Larsson K.H."/>
            <person name="Matsuura K."/>
            <person name="Barry K."/>
            <person name="Labutti K."/>
            <person name="Kuo R."/>
            <person name="Ohm R.A."/>
            <person name="Bhattacharya S.S."/>
            <person name="Shirouzu T."/>
            <person name="Yoshinaga Y."/>
            <person name="Martin F.M."/>
            <person name="Grigoriev I.V."/>
            <person name="Hibbett D.S."/>
        </authorList>
    </citation>
    <scope>NUCLEOTIDE SEQUENCE [LARGE SCALE GENOMIC DNA]</scope>
    <source>
        <strain evidence="11 12">HHB12733</strain>
    </source>
</reference>
<evidence type="ECO:0000256" key="1">
    <source>
        <dbReference type="ARBA" id="ARBA00004606"/>
    </source>
</evidence>
<dbReference type="InterPro" id="IPR013320">
    <property type="entry name" value="ConA-like_dom_sf"/>
</dbReference>
<comment type="similarity">
    <text evidence="2">Belongs to the SKN1/KRE6 family.</text>
</comment>
<evidence type="ECO:0000256" key="5">
    <source>
        <dbReference type="ARBA" id="ARBA00022989"/>
    </source>
</evidence>
<dbReference type="InParanoid" id="A0A165GBM8"/>
<dbReference type="GO" id="GO:0005789">
    <property type="term" value="C:endoplasmic reticulum membrane"/>
    <property type="evidence" value="ECO:0007669"/>
    <property type="project" value="TreeGrafter"/>
</dbReference>
<keyword evidence="8" id="KW-0961">Cell wall biogenesis/degradation</keyword>
<dbReference type="AlphaFoldDB" id="A0A165GBM8"/>
<keyword evidence="11" id="KW-0378">Hydrolase</keyword>
<evidence type="ECO:0000256" key="7">
    <source>
        <dbReference type="ARBA" id="ARBA00023180"/>
    </source>
</evidence>
<keyword evidence="5" id="KW-1133">Transmembrane helix</keyword>
<name>A0A165GBM8_9BASI</name>
<dbReference type="FunCoup" id="A0A165GBM8">
    <property type="interactions" value="80"/>
</dbReference>
<dbReference type="FunFam" id="2.60.120.200:FF:000135">
    <property type="entry name" value="Related to KRE6-glucan synthase subunit"/>
    <property type="match status" value="1"/>
</dbReference>
<organism evidence="11 12">
    <name type="scientific">Calocera cornea HHB12733</name>
    <dbReference type="NCBI Taxonomy" id="1353952"/>
    <lineage>
        <taxon>Eukaryota</taxon>
        <taxon>Fungi</taxon>
        <taxon>Dikarya</taxon>
        <taxon>Basidiomycota</taxon>
        <taxon>Agaricomycotina</taxon>
        <taxon>Dacrymycetes</taxon>
        <taxon>Dacrymycetales</taxon>
        <taxon>Dacrymycetaceae</taxon>
        <taxon>Calocera</taxon>
    </lineage>
</organism>
<evidence type="ECO:0000256" key="2">
    <source>
        <dbReference type="ARBA" id="ARBA00010962"/>
    </source>
</evidence>
<dbReference type="SUPFAM" id="SSF49899">
    <property type="entry name" value="Concanavalin A-like lectins/glucanases"/>
    <property type="match status" value="1"/>
</dbReference>
<sequence>MARKPAAAYPFAASSGASSSSSSASASGRAPPPAPKTNLNALRIPVTPERRPGAAPSPTSTASTTSNTLSRNPFLTPSPASASRPLVTPSPAPTGRSTATNRPYGTASAANSSTHLMPPSAASSTASLVPSPGSRLSPQPTSGNTPRAALSAPPQSTPSKSAASAAPSISDKFSLSPDPSLWGGNLSLSDREADDYLHNPDPKRDRKNDRGGTMFTTRGIVNLGCLAIMATGLIALFAGYPIISFFTATHQTAQGGYNLGGINMTGQVPEIVGALGLIDVATPDAAKSHTGWMDQSPYDLVFSDEFDVDGRSFYPGDDPYWEAVNLHYWETNNLEWYDPSAITTTGGNLKIWLNKTKNHNLNYMGGMMSSWNKFCFTGGYIEVSVSLPGDPTVWGLWPAVWTMGNLGRAGYGASLDGMWPYTYESCDVGTLQNQTQNEQPPAALTTGDPDWGGTLSFLPGQRLSACTCAGEDHPGPKDSNGNFKGRAAPEIDILEAQVYQDTRTGAVSQSVQMAPFNAYWQYTNTSSADYQIYNAEVTQTNGYLGGVYQQAASSVSVTNQACYTGHQADETGCFAVYGFEYEPGDNGYITWINNGQPAWTVYAAALGPDENTKIGQRPIPTEPMYILANLGISENFGAIDYDELVFPVYLLMDYVRVYQRQGQTNIGCDPADHPTAEYIQNHLEAYSNWNLTTWDDYAAVSGSQWPKNNMLYDC</sequence>
<proteinExistence type="inferred from homology"/>
<dbReference type="EMBL" id="KV423958">
    <property type="protein sequence ID" value="KZT57866.1"/>
    <property type="molecule type" value="Genomic_DNA"/>
</dbReference>
<feature type="compositionally biased region" description="Low complexity" evidence="9">
    <location>
        <begin position="151"/>
        <end position="170"/>
    </location>
</feature>
<dbReference type="PANTHER" id="PTHR31361">
    <property type="entry name" value="BETA-GLUCAN SYNTHESIS-ASSOCIATED PROTEIN KRE6-RELATED"/>
    <property type="match status" value="1"/>
</dbReference>
<feature type="domain" description="GH16" evidence="10">
    <location>
        <begin position="290"/>
        <end position="663"/>
    </location>
</feature>
<dbReference type="STRING" id="1353952.A0A165GBM8"/>
<dbReference type="CDD" id="cd02180">
    <property type="entry name" value="GH16_fungal_KRE6_glucanase"/>
    <property type="match status" value="1"/>
</dbReference>
<dbReference type="PROSITE" id="PS51762">
    <property type="entry name" value="GH16_2"/>
    <property type="match status" value="1"/>
</dbReference>
<comment type="subcellular location">
    <subcellularLocation>
        <location evidence="1">Membrane</location>
        <topology evidence="1">Single-pass type II membrane protein</topology>
    </subcellularLocation>
</comment>
<dbReference type="FunFam" id="2.60.120.200:FF:000259">
    <property type="entry name" value="Chromosome 9, whole genome shotgun sequence"/>
    <property type="match status" value="1"/>
</dbReference>
<gene>
    <name evidence="11" type="ORF">CALCODRAFT_482856</name>
</gene>
<feature type="compositionally biased region" description="Low complexity" evidence="9">
    <location>
        <begin position="54"/>
        <end position="66"/>
    </location>
</feature>
<evidence type="ECO:0000256" key="4">
    <source>
        <dbReference type="ARBA" id="ARBA00022968"/>
    </source>
</evidence>
<dbReference type="Proteomes" id="UP000076842">
    <property type="component" value="Unassembled WGS sequence"/>
</dbReference>
<evidence type="ECO:0000256" key="9">
    <source>
        <dbReference type="SAM" id="MobiDB-lite"/>
    </source>
</evidence>
<dbReference type="GO" id="GO:0006078">
    <property type="term" value="P:(1-&gt;6)-beta-D-glucan biosynthetic process"/>
    <property type="evidence" value="ECO:0007669"/>
    <property type="project" value="TreeGrafter"/>
</dbReference>
<evidence type="ECO:0000259" key="10">
    <source>
        <dbReference type="PROSITE" id="PS51762"/>
    </source>
</evidence>
<dbReference type="Pfam" id="PF03935">
    <property type="entry name" value="SKN1_KRE6_Sbg1"/>
    <property type="match status" value="1"/>
</dbReference>
<feature type="region of interest" description="Disordered" evidence="9">
    <location>
        <begin position="184"/>
        <end position="212"/>
    </location>
</feature>
<feature type="compositionally biased region" description="Low complexity" evidence="9">
    <location>
        <begin position="1"/>
        <end position="29"/>
    </location>
</feature>
<accession>A0A165GBM8</accession>
<dbReference type="GO" id="GO:0031505">
    <property type="term" value="P:fungal-type cell wall organization"/>
    <property type="evidence" value="ECO:0007669"/>
    <property type="project" value="TreeGrafter"/>
</dbReference>
<dbReference type="GO" id="GO:0005886">
    <property type="term" value="C:plasma membrane"/>
    <property type="evidence" value="ECO:0007669"/>
    <property type="project" value="TreeGrafter"/>
</dbReference>
<evidence type="ECO:0000256" key="8">
    <source>
        <dbReference type="ARBA" id="ARBA00023316"/>
    </source>
</evidence>
<evidence type="ECO:0000256" key="3">
    <source>
        <dbReference type="ARBA" id="ARBA00022692"/>
    </source>
</evidence>
<dbReference type="GO" id="GO:0015926">
    <property type="term" value="F:glucosidase activity"/>
    <property type="evidence" value="ECO:0007669"/>
    <property type="project" value="TreeGrafter"/>
</dbReference>
<evidence type="ECO:0000313" key="11">
    <source>
        <dbReference type="EMBL" id="KZT57866.1"/>
    </source>
</evidence>